<dbReference type="EMBL" id="MEVI01000004">
    <property type="protein sequence ID" value="OGC54815.1"/>
    <property type="molecule type" value="Genomic_DNA"/>
</dbReference>
<evidence type="ECO:0000256" key="1">
    <source>
        <dbReference type="SAM" id="Phobius"/>
    </source>
</evidence>
<dbReference type="InterPro" id="IPR043716">
    <property type="entry name" value="DUF5657"/>
</dbReference>
<evidence type="ECO:0000313" key="2">
    <source>
        <dbReference type="EMBL" id="OGC54815.1"/>
    </source>
</evidence>
<keyword evidence="1" id="KW-1133">Transmembrane helix</keyword>
<name>A0A1F4VC91_UNCKA</name>
<protein>
    <submittedName>
        <fullName evidence="2">Uncharacterized protein</fullName>
    </submittedName>
</protein>
<reference evidence="2 3" key="1">
    <citation type="journal article" date="2016" name="Nat. Commun.">
        <title>Thousands of microbial genomes shed light on interconnected biogeochemical processes in an aquifer system.</title>
        <authorList>
            <person name="Anantharaman K."/>
            <person name="Brown C.T."/>
            <person name="Hug L.A."/>
            <person name="Sharon I."/>
            <person name="Castelle C.J."/>
            <person name="Probst A.J."/>
            <person name="Thomas B.C."/>
            <person name="Singh A."/>
            <person name="Wilkins M.J."/>
            <person name="Karaoz U."/>
            <person name="Brodie E.L."/>
            <person name="Williams K.H."/>
            <person name="Hubbard S.S."/>
            <person name="Banfield J.F."/>
        </authorList>
    </citation>
    <scope>NUCLEOTIDE SEQUENCE [LARGE SCALE GENOMIC DNA]</scope>
</reference>
<evidence type="ECO:0000313" key="3">
    <source>
        <dbReference type="Proteomes" id="UP000176504"/>
    </source>
</evidence>
<sequence>METFNRTPFLNPDLSFLNYLFLIKAVLVFGSLVYFLFSLIVIRQVDLLSKTLKTKVSPFLLAGAVLNSMFALALLLFSLLEL</sequence>
<comment type="caution">
    <text evidence="2">The sequence shown here is derived from an EMBL/GenBank/DDBJ whole genome shotgun (WGS) entry which is preliminary data.</text>
</comment>
<dbReference type="AlphaFoldDB" id="A0A1F4VC91"/>
<dbReference type="Pfam" id="PF18901">
    <property type="entry name" value="DUF5657"/>
    <property type="match status" value="1"/>
</dbReference>
<accession>A0A1F4VC91</accession>
<keyword evidence="1" id="KW-0472">Membrane</keyword>
<keyword evidence="1" id="KW-0812">Transmembrane</keyword>
<dbReference type="Proteomes" id="UP000176504">
    <property type="component" value="Unassembled WGS sequence"/>
</dbReference>
<proteinExistence type="predicted"/>
<feature type="transmembrane region" description="Helical" evidence="1">
    <location>
        <begin position="16"/>
        <end position="37"/>
    </location>
</feature>
<organism evidence="2 3">
    <name type="scientific">candidate division WWE3 bacterium RIFCSPLOWO2_01_FULL_41_18</name>
    <dbReference type="NCBI Taxonomy" id="1802625"/>
    <lineage>
        <taxon>Bacteria</taxon>
        <taxon>Katanobacteria</taxon>
    </lineage>
</organism>
<gene>
    <name evidence="2" type="ORF">A3A78_05060</name>
</gene>
<feature type="transmembrane region" description="Helical" evidence="1">
    <location>
        <begin position="58"/>
        <end position="80"/>
    </location>
</feature>